<keyword evidence="4" id="KW-0138">CF(0)</keyword>
<evidence type="ECO:0000256" key="11">
    <source>
        <dbReference type="SAM" id="Phobius"/>
    </source>
</evidence>
<evidence type="ECO:0000256" key="8">
    <source>
        <dbReference type="ARBA" id="ARBA00023065"/>
    </source>
</evidence>
<dbReference type="GO" id="GO:0006754">
    <property type="term" value="P:ATP biosynthetic process"/>
    <property type="evidence" value="ECO:0007669"/>
    <property type="project" value="UniProtKB-KW"/>
</dbReference>
<keyword evidence="8" id="KW-0406">Ion transport</keyword>
<evidence type="ECO:0000256" key="4">
    <source>
        <dbReference type="ARBA" id="ARBA00022547"/>
    </source>
</evidence>
<comment type="subcellular location">
    <subcellularLocation>
        <location evidence="1">Membrane</location>
        <topology evidence="1">Multi-pass membrane protein</topology>
    </subcellularLocation>
</comment>
<protein>
    <submittedName>
        <fullName evidence="12">ATP synthase F0 subunit 6</fullName>
    </submittedName>
</protein>
<evidence type="ECO:0000256" key="2">
    <source>
        <dbReference type="ARBA" id="ARBA00006810"/>
    </source>
</evidence>
<feature type="transmembrane region" description="Helical" evidence="11">
    <location>
        <begin position="83"/>
        <end position="103"/>
    </location>
</feature>
<organism evidence="12">
    <name type="scientific">Gyrodactylus brachymystacis</name>
    <dbReference type="NCBI Taxonomy" id="369907"/>
    <lineage>
        <taxon>Eukaryota</taxon>
        <taxon>Metazoa</taxon>
        <taxon>Spiralia</taxon>
        <taxon>Lophotrochozoa</taxon>
        <taxon>Platyhelminthes</taxon>
        <taxon>Monogenea</taxon>
        <taxon>Monopisthocotylea</taxon>
        <taxon>Gyrodactylidea</taxon>
        <taxon>Gyrodactylidae</taxon>
        <taxon>Gyrodactylus</taxon>
    </lineage>
</organism>
<gene>
    <name evidence="12" type="primary">ATP6</name>
</gene>
<feature type="transmembrane region" description="Helical" evidence="11">
    <location>
        <begin position="109"/>
        <end position="130"/>
    </location>
</feature>
<keyword evidence="5 11" id="KW-0812">Transmembrane</keyword>
<dbReference type="GO" id="GO:1902600">
    <property type="term" value="P:proton transmembrane transport"/>
    <property type="evidence" value="ECO:0007669"/>
    <property type="project" value="UniProtKB-KW"/>
</dbReference>
<dbReference type="AlphaFoldDB" id="A0A1C8FML1"/>
<keyword evidence="9 11" id="KW-0472">Membrane</keyword>
<dbReference type="CTD" id="4508"/>
<dbReference type="InterPro" id="IPR035908">
    <property type="entry name" value="F0_ATP_A_sf"/>
</dbReference>
<keyword evidence="7 11" id="KW-1133">Transmembrane helix</keyword>
<evidence type="ECO:0000256" key="3">
    <source>
        <dbReference type="ARBA" id="ARBA00022448"/>
    </source>
</evidence>
<geneLocation type="mitochondrion" evidence="12"/>
<proteinExistence type="inferred from homology"/>
<evidence type="ECO:0000256" key="6">
    <source>
        <dbReference type="ARBA" id="ARBA00022781"/>
    </source>
</evidence>
<comment type="similarity">
    <text evidence="2">Belongs to the ATPase A chain family.</text>
</comment>
<keyword evidence="3" id="KW-0813">Transport</keyword>
<feature type="transmembrane region" description="Helical" evidence="11">
    <location>
        <begin position="21"/>
        <end position="40"/>
    </location>
</feature>
<dbReference type="EMBL" id="KT277549">
    <property type="protein sequence ID" value="AMO02262.1"/>
    <property type="molecule type" value="Genomic_DNA"/>
</dbReference>
<evidence type="ECO:0000256" key="9">
    <source>
        <dbReference type="ARBA" id="ARBA00023136"/>
    </source>
</evidence>
<reference evidence="12" key="1">
    <citation type="journal article" date="2016" name="J. Fish Dis.">
        <title>Comparative analyses within Gyrodactylus (Platyhelminthes: Monogenea) mitochondrial genomes and conserved polymerase chain reaction primers for gyrodactylid mitochondrial DNA.</title>
        <authorList>
            <person name="Ye F."/>
            <person name="Easy R.H."/>
            <person name="King S.D."/>
            <person name="Cone D.K."/>
            <person name="You P."/>
        </authorList>
    </citation>
    <scope>NUCLEOTIDE SEQUENCE</scope>
</reference>
<name>A0A1C8FML1_9PLAT</name>
<evidence type="ECO:0000313" key="12">
    <source>
        <dbReference type="EMBL" id="AMO02262.1"/>
    </source>
</evidence>
<feature type="transmembrane region" description="Helical" evidence="11">
    <location>
        <begin position="46"/>
        <end position="71"/>
    </location>
</feature>
<keyword evidence="10" id="KW-0066">ATP synthesis</keyword>
<accession>A0A1C8FML1</accession>
<feature type="transmembrane region" description="Helical" evidence="11">
    <location>
        <begin position="137"/>
        <end position="159"/>
    </location>
</feature>
<dbReference type="RefSeq" id="YP_009305437.1">
    <property type="nucleotide sequence ID" value="NC_031337.1"/>
</dbReference>
<evidence type="ECO:0000256" key="10">
    <source>
        <dbReference type="ARBA" id="ARBA00023310"/>
    </source>
</evidence>
<keyword evidence="12" id="KW-0496">Mitochondrion</keyword>
<keyword evidence="6" id="KW-0375">Hydrogen ion transport</keyword>
<dbReference type="GeneID" id="29287200"/>
<evidence type="ECO:0000256" key="7">
    <source>
        <dbReference type="ARBA" id="ARBA00022989"/>
    </source>
</evidence>
<dbReference type="SUPFAM" id="SSF81336">
    <property type="entry name" value="F1F0 ATP synthase subunit A"/>
    <property type="match status" value="1"/>
</dbReference>
<evidence type="ECO:0000256" key="5">
    <source>
        <dbReference type="ARBA" id="ARBA00022692"/>
    </source>
</evidence>
<sequence length="170" mass="19206">MIFNSSINCLISNTKKVINNNILSSTLLLGILLEFLLYRIPGVFDVHYFIVFLLIVLFPYFISLFTSRVVVDWEEFFCSFTPVGAPIAIAPFVCIAEGISYVVRPFVLILRPFLNLTIGAFGALSLGGFISSGINPIIFGLFIFIFFYEIFVSLVHWFIVSNILIFSIDH</sequence>
<dbReference type="GO" id="GO:0045259">
    <property type="term" value="C:proton-transporting ATP synthase complex"/>
    <property type="evidence" value="ECO:0007669"/>
    <property type="project" value="UniProtKB-KW"/>
</dbReference>
<evidence type="ECO:0000256" key="1">
    <source>
        <dbReference type="ARBA" id="ARBA00004141"/>
    </source>
</evidence>